<reference evidence="1" key="1">
    <citation type="submission" date="2019-08" db="EMBL/GenBank/DDBJ databases">
        <authorList>
            <person name="Kucharzyk K."/>
            <person name="Murdoch R.W."/>
            <person name="Higgins S."/>
            <person name="Loffler F."/>
        </authorList>
    </citation>
    <scope>NUCLEOTIDE SEQUENCE</scope>
</reference>
<accession>A0A645FQV9</accession>
<gene>
    <name evidence="1" type="ORF">SDC9_163434</name>
</gene>
<organism evidence="1">
    <name type="scientific">bioreactor metagenome</name>
    <dbReference type="NCBI Taxonomy" id="1076179"/>
    <lineage>
        <taxon>unclassified sequences</taxon>
        <taxon>metagenomes</taxon>
        <taxon>ecological metagenomes</taxon>
    </lineage>
</organism>
<protein>
    <submittedName>
        <fullName evidence="1">Uncharacterized protein</fullName>
    </submittedName>
</protein>
<dbReference type="EMBL" id="VSSQ01062998">
    <property type="protein sequence ID" value="MPN16096.1"/>
    <property type="molecule type" value="Genomic_DNA"/>
</dbReference>
<evidence type="ECO:0000313" key="1">
    <source>
        <dbReference type="EMBL" id="MPN16096.1"/>
    </source>
</evidence>
<proteinExistence type="predicted"/>
<name>A0A645FQV9_9ZZZZ</name>
<comment type="caution">
    <text evidence="1">The sequence shown here is derived from an EMBL/GenBank/DDBJ whole genome shotgun (WGS) entry which is preliminary data.</text>
</comment>
<dbReference type="AlphaFoldDB" id="A0A645FQV9"/>
<sequence length="134" mass="14321">MREAVDAVHFPVQLLLAGYEGPLALDADDHALLYQRGEGLPDGGPADVEPPAELLLGGQQVARLKGAVEDAPLDHGHDLVVKGHIEVVLEIVVQNGEIGFRLHQSIPRLRLSCYYTKLSCRGIAPGASAARSSR</sequence>